<feature type="transmembrane region" description="Helical" evidence="6">
    <location>
        <begin position="77"/>
        <end position="96"/>
    </location>
</feature>
<dbReference type="Pfam" id="PF09685">
    <property type="entry name" value="MamF_MmsF"/>
    <property type="match status" value="1"/>
</dbReference>
<keyword evidence="8" id="KW-1185">Reference proteome</keyword>
<evidence type="ECO:0000256" key="3">
    <source>
        <dbReference type="ARBA" id="ARBA00022989"/>
    </source>
</evidence>
<feature type="compositionally biased region" description="Pro residues" evidence="5">
    <location>
        <begin position="1"/>
        <end position="12"/>
    </location>
</feature>
<keyword evidence="4 6" id="KW-0472">Membrane</keyword>
<dbReference type="RefSeq" id="WP_135074468.1">
    <property type="nucleotide sequence ID" value="NZ_CP038267.1"/>
</dbReference>
<dbReference type="AlphaFoldDB" id="A0A4P7GIU6"/>
<dbReference type="EMBL" id="CP038267">
    <property type="protein sequence ID" value="QBR91647.1"/>
    <property type="molecule type" value="Genomic_DNA"/>
</dbReference>
<proteinExistence type="predicted"/>
<evidence type="ECO:0000313" key="7">
    <source>
        <dbReference type="EMBL" id="QBR91647.1"/>
    </source>
</evidence>
<gene>
    <name evidence="7" type="ORF">EXE57_04715</name>
</gene>
<dbReference type="KEGG" id="noy:EXE57_04715"/>
<accession>A0A4P7GIU6</accession>
<organism evidence="7 8">
    <name type="scientific">Nocardioides euryhalodurans</name>
    <dbReference type="NCBI Taxonomy" id="2518370"/>
    <lineage>
        <taxon>Bacteria</taxon>
        <taxon>Bacillati</taxon>
        <taxon>Actinomycetota</taxon>
        <taxon>Actinomycetes</taxon>
        <taxon>Propionibacteriales</taxon>
        <taxon>Nocardioidaceae</taxon>
        <taxon>Nocardioides</taxon>
    </lineage>
</organism>
<protein>
    <submittedName>
        <fullName evidence="7">DUF4870 domain-containing protein</fullName>
    </submittedName>
</protein>
<evidence type="ECO:0000256" key="4">
    <source>
        <dbReference type="ARBA" id="ARBA00023136"/>
    </source>
</evidence>
<dbReference type="OrthoDB" id="9808930at2"/>
<evidence type="ECO:0000256" key="6">
    <source>
        <dbReference type="SAM" id="Phobius"/>
    </source>
</evidence>
<evidence type="ECO:0000256" key="2">
    <source>
        <dbReference type="ARBA" id="ARBA00022692"/>
    </source>
</evidence>
<sequence>MNDPYGPPPEVPEQPQGGPPALTQEDKTWALASHIGTLVSAYFALGFLAPLVIMLVKSESPFVRRHAVESLNFQISLLIYTVVGTVVGIIVALLTFGVGLLVIIPIVIVVAVLALVFIIVATVKAANGEDYRYPLTIRLVS</sequence>
<dbReference type="Proteomes" id="UP000294894">
    <property type="component" value="Chromosome"/>
</dbReference>
<reference evidence="7 8" key="1">
    <citation type="submission" date="2019-03" db="EMBL/GenBank/DDBJ databases">
        <title>Three New Species of Nocardioides, Nocardioides euryhalodurans sp. nov., Nocardioides seonyuensis sp. nov. and Nocardioides eburneoflavus sp. nov., Iolated from Soil.</title>
        <authorList>
            <person name="Roh S.G."/>
            <person name="Lee C."/>
            <person name="Kim M.-K."/>
            <person name="Kim S.B."/>
        </authorList>
    </citation>
    <scope>NUCLEOTIDE SEQUENCE [LARGE SCALE GENOMIC DNA]</scope>
    <source>
        <strain evidence="7 8">MMS17-SY117</strain>
    </source>
</reference>
<comment type="subcellular location">
    <subcellularLocation>
        <location evidence="1">Membrane</location>
        <topology evidence="1">Multi-pass membrane protein</topology>
    </subcellularLocation>
</comment>
<dbReference type="InterPro" id="IPR019109">
    <property type="entry name" value="MamF_MmsF"/>
</dbReference>
<feature type="transmembrane region" description="Helical" evidence="6">
    <location>
        <begin position="102"/>
        <end position="123"/>
    </location>
</feature>
<evidence type="ECO:0000313" key="8">
    <source>
        <dbReference type="Proteomes" id="UP000294894"/>
    </source>
</evidence>
<keyword evidence="3 6" id="KW-1133">Transmembrane helix</keyword>
<keyword evidence="2 6" id="KW-0812">Transmembrane</keyword>
<name>A0A4P7GIU6_9ACTN</name>
<evidence type="ECO:0000256" key="5">
    <source>
        <dbReference type="SAM" id="MobiDB-lite"/>
    </source>
</evidence>
<evidence type="ECO:0000256" key="1">
    <source>
        <dbReference type="ARBA" id="ARBA00004141"/>
    </source>
</evidence>
<feature type="transmembrane region" description="Helical" evidence="6">
    <location>
        <begin position="35"/>
        <end position="56"/>
    </location>
</feature>
<feature type="region of interest" description="Disordered" evidence="5">
    <location>
        <begin position="1"/>
        <end position="22"/>
    </location>
</feature>